<evidence type="ECO:0000313" key="1">
    <source>
        <dbReference type="EMBL" id="VUC26394.1"/>
    </source>
</evidence>
<reference evidence="1 2" key="1">
    <citation type="submission" date="2019-06" db="EMBL/GenBank/DDBJ databases">
        <authorList>
            <person name="Broberg M."/>
        </authorList>
    </citation>
    <scope>NUCLEOTIDE SEQUENCE [LARGE SCALE GENOMIC DNA]</scope>
</reference>
<gene>
    <name evidence="1" type="ORF">CLO192961_LOCUS189213</name>
</gene>
<comment type="caution">
    <text evidence="1">The sequence shown here is derived from an EMBL/GenBank/DDBJ whole genome shotgun (WGS) entry which is preliminary data.</text>
</comment>
<accession>A0ABY6U718</accession>
<proteinExistence type="predicted"/>
<sequence>MATESCVPEKKSLFDLHEPRSNIDLKPPRRGSIRCVIVRLAAAATVKPSMAKGLDLMRPTQPIWTSRTIVVHMVTFSAILAIAKTSREEWTQ</sequence>
<keyword evidence="2" id="KW-1185">Reference proteome</keyword>
<organism evidence="1 2">
    <name type="scientific">Bionectria ochroleuca</name>
    <name type="common">Gliocladium roseum</name>
    <dbReference type="NCBI Taxonomy" id="29856"/>
    <lineage>
        <taxon>Eukaryota</taxon>
        <taxon>Fungi</taxon>
        <taxon>Dikarya</taxon>
        <taxon>Ascomycota</taxon>
        <taxon>Pezizomycotina</taxon>
        <taxon>Sordariomycetes</taxon>
        <taxon>Hypocreomycetidae</taxon>
        <taxon>Hypocreales</taxon>
        <taxon>Bionectriaceae</taxon>
        <taxon>Clonostachys</taxon>
    </lineage>
</organism>
<name>A0ABY6U718_BIOOC</name>
<dbReference type="Proteomes" id="UP000766486">
    <property type="component" value="Unassembled WGS sequence"/>
</dbReference>
<dbReference type="EMBL" id="CABFNS010000749">
    <property type="protein sequence ID" value="VUC26394.1"/>
    <property type="molecule type" value="Genomic_DNA"/>
</dbReference>
<protein>
    <submittedName>
        <fullName evidence="1">Uncharacterized protein</fullName>
    </submittedName>
</protein>
<evidence type="ECO:0000313" key="2">
    <source>
        <dbReference type="Proteomes" id="UP000766486"/>
    </source>
</evidence>